<gene>
    <name evidence="2" type="ORF">JOF42_000476</name>
</gene>
<name>A0ABS4WLB8_9MICO</name>
<dbReference type="Pfam" id="PF03992">
    <property type="entry name" value="ABM"/>
    <property type="match status" value="1"/>
</dbReference>
<dbReference type="PROSITE" id="PS51725">
    <property type="entry name" value="ABM"/>
    <property type="match status" value="1"/>
</dbReference>
<evidence type="ECO:0000313" key="2">
    <source>
        <dbReference type="EMBL" id="MBP2376981.1"/>
    </source>
</evidence>
<protein>
    <submittedName>
        <fullName evidence="2">Heme-degrading monooxygenase HmoA</fullName>
    </submittedName>
</protein>
<evidence type="ECO:0000313" key="3">
    <source>
        <dbReference type="Proteomes" id="UP000703720"/>
    </source>
</evidence>
<keyword evidence="3" id="KW-1185">Reference proteome</keyword>
<accession>A0ABS4WLB8</accession>
<sequence length="110" mass="11962">MILEVADIRAPEGASAEFEAAIRLGLENVLSTADGFVSYRLLAGLESPDRYLLLITWQTIEHHTIGFRNSSLYDDWSSIVRPQFASAPQVEHFTAVLDSGSEAGAPAPES</sequence>
<dbReference type="InterPro" id="IPR011008">
    <property type="entry name" value="Dimeric_a/b-barrel"/>
</dbReference>
<reference evidence="2 3" key="1">
    <citation type="submission" date="2021-03" db="EMBL/GenBank/DDBJ databases">
        <title>Sequencing the genomes of 1000 actinobacteria strains.</title>
        <authorList>
            <person name="Klenk H.-P."/>
        </authorList>
    </citation>
    <scope>NUCLEOTIDE SEQUENCE [LARGE SCALE GENOMIC DNA]</scope>
    <source>
        <strain evidence="2 3">DSM 13468</strain>
    </source>
</reference>
<keyword evidence="2" id="KW-0503">Monooxygenase</keyword>
<dbReference type="SUPFAM" id="SSF54909">
    <property type="entry name" value="Dimeric alpha+beta barrel"/>
    <property type="match status" value="1"/>
</dbReference>
<dbReference type="GO" id="GO:0004497">
    <property type="term" value="F:monooxygenase activity"/>
    <property type="evidence" value="ECO:0007669"/>
    <property type="project" value="UniProtKB-KW"/>
</dbReference>
<dbReference type="Proteomes" id="UP000703720">
    <property type="component" value="Unassembled WGS sequence"/>
</dbReference>
<dbReference type="EMBL" id="JAGIOA010000001">
    <property type="protein sequence ID" value="MBP2376981.1"/>
    <property type="molecule type" value="Genomic_DNA"/>
</dbReference>
<dbReference type="InterPro" id="IPR007138">
    <property type="entry name" value="ABM_dom"/>
</dbReference>
<proteinExistence type="predicted"/>
<comment type="caution">
    <text evidence="2">The sequence shown here is derived from an EMBL/GenBank/DDBJ whole genome shotgun (WGS) entry which is preliminary data.</text>
</comment>
<evidence type="ECO:0000259" key="1">
    <source>
        <dbReference type="PROSITE" id="PS51725"/>
    </source>
</evidence>
<feature type="domain" description="ABM" evidence="1">
    <location>
        <begin position="2"/>
        <end position="93"/>
    </location>
</feature>
<dbReference type="Gene3D" id="3.30.70.100">
    <property type="match status" value="1"/>
</dbReference>
<keyword evidence="2" id="KW-0560">Oxidoreductase</keyword>
<dbReference type="RefSeq" id="WP_210096391.1">
    <property type="nucleotide sequence ID" value="NZ_BAAAIO010000001.1"/>
</dbReference>
<organism evidence="2 3">
    <name type="scientific">Microbacterium phyllosphaerae</name>
    <dbReference type="NCBI Taxonomy" id="124798"/>
    <lineage>
        <taxon>Bacteria</taxon>
        <taxon>Bacillati</taxon>
        <taxon>Actinomycetota</taxon>
        <taxon>Actinomycetes</taxon>
        <taxon>Micrococcales</taxon>
        <taxon>Microbacteriaceae</taxon>
        <taxon>Microbacterium</taxon>
    </lineage>
</organism>